<dbReference type="SUPFAM" id="SSF48498">
    <property type="entry name" value="Tetracyclin repressor-like, C-terminal domain"/>
    <property type="match status" value="1"/>
</dbReference>
<feature type="domain" description="HTH tetR-type" evidence="5">
    <location>
        <begin position="14"/>
        <end position="74"/>
    </location>
</feature>
<dbReference type="Proteomes" id="UP000886842">
    <property type="component" value="Unassembled WGS sequence"/>
</dbReference>
<organism evidence="6 7">
    <name type="scientific">Candidatus Avipropionibacterium avicola</name>
    <dbReference type="NCBI Taxonomy" id="2840701"/>
    <lineage>
        <taxon>Bacteria</taxon>
        <taxon>Bacillati</taxon>
        <taxon>Actinomycetota</taxon>
        <taxon>Actinomycetes</taxon>
        <taxon>Propionibacteriales</taxon>
        <taxon>Propionibacteriaceae</taxon>
        <taxon>Propionibacteriaceae incertae sedis</taxon>
        <taxon>Candidatus Avipropionibacterium</taxon>
    </lineage>
</organism>
<gene>
    <name evidence="6" type="ORF">IAA98_13095</name>
</gene>
<dbReference type="PROSITE" id="PS01081">
    <property type="entry name" value="HTH_TETR_1"/>
    <property type="match status" value="1"/>
</dbReference>
<evidence type="ECO:0000259" key="5">
    <source>
        <dbReference type="PROSITE" id="PS50977"/>
    </source>
</evidence>
<dbReference type="AlphaFoldDB" id="A0A9D1KNB0"/>
<sequence length="190" mass="20202">MTTEQAPRSRRRGAALEKAILEAVLAELDDQGYRALTVEAVAARASASKASIYRRWPTKPQLVLAAVRHTIPDRVGTPDQGSLRADLLHLVSTMAAGFRGPLGEAMRGVVGDALGGGDHLGALSAGTSLAAVTAVVERAVARGEVSPERLVRPRLEAGVAYLRHQVLMDRLDDALVTEIVDDVMLPLLLD</sequence>
<dbReference type="GO" id="GO:0000976">
    <property type="term" value="F:transcription cis-regulatory region binding"/>
    <property type="evidence" value="ECO:0007669"/>
    <property type="project" value="TreeGrafter"/>
</dbReference>
<reference evidence="6" key="1">
    <citation type="submission" date="2020-10" db="EMBL/GenBank/DDBJ databases">
        <authorList>
            <person name="Gilroy R."/>
        </authorList>
    </citation>
    <scope>NUCLEOTIDE SEQUENCE</scope>
    <source>
        <strain evidence="6">ChiGjej1B1-24693</strain>
    </source>
</reference>
<dbReference type="GO" id="GO:0003700">
    <property type="term" value="F:DNA-binding transcription factor activity"/>
    <property type="evidence" value="ECO:0007669"/>
    <property type="project" value="TreeGrafter"/>
</dbReference>
<dbReference type="Gene3D" id="1.10.10.60">
    <property type="entry name" value="Homeodomain-like"/>
    <property type="match status" value="1"/>
</dbReference>
<dbReference type="PANTHER" id="PTHR30055:SF148">
    <property type="entry name" value="TETR-FAMILY TRANSCRIPTIONAL REGULATOR"/>
    <property type="match status" value="1"/>
</dbReference>
<proteinExistence type="predicted"/>
<evidence type="ECO:0000256" key="1">
    <source>
        <dbReference type="ARBA" id="ARBA00023015"/>
    </source>
</evidence>
<evidence type="ECO:0000256" key="4">
    <source>
        <dbReference type="PROSITE-ProRule" id="PRU00335"/>
    </source>
</evidence>
<dbReference type="Gene3D" id="1.10.357.10">
    <property type="entry name" value="Tetracycline Repressor, domain 2"/>
    <property type="match status" value="1"/>
</dbReference>
<dbReference type="InterPro" id="IPR001647">
    <property type="entry name" value="HTH_TetR"/>
</dbReference>
<dbReference type="PANTHER" id="PTHR30055">
    <property type="entry name" value="HTH-TYPE TRANSCRIPTIONAL REGULATOR RUTR"/>
    <property type="match status" value="1"/>
</dbReference>
<evidence type="ECO:0000256" key="3">
    <source>
        <dbReference type="ARBA" id="ARBA00023163"/>
    </source>
</evidence>
<dbReference type="InterPro" id="IPR009057">
    <property type="entry name" value="Homeodomain-like_sf"/>
</dbReference>
<dbReference type="InterPro" id="IPR011075">
    <property type="entry name" value="TetR_C"/>
</dbReference>
<feature type="DNA-binding region" description="H-T-H motif" evidence="4">
    <location>
        <begin position="37"/>
        <end position="56"/>
    </location>
</feature>
<keyword evidence="1" id="KW-0805">Transcription regulation</keyword>
<evidence type="ECO:0000313" key="6">
    <source>
        <dbReference type="EMBL" id="HIT76515.1"/>
    </source>
</evidence>
<dbReference type="SUPFAM" id="SSF46689">
    <property type="entry name" value="Homeodomain-like"/>
    <property type="match status" value="1"/>
</dbReference>
<comment type="caution">
    <text evidence="6">The sequence shown here is derived from an EMBL/GenBank/DDBJ whole genome shotgun (WGS) entry which is preliminary data.</text>
</comment>
<dbReference type="Pfam" id="PF00440">
    <property type="entry name" value="TetR_N"/>
    <property type="match status" value="1"/>
</dbReference>
<name>A0A9D1KNB0_9ACTN</name>
<dbReference type="InterPro" id="IPR050109">
    <property type="entry name" value="HTH-type_TetR-like_transc_reg"/>
</dbReference>
<keyword evidence="2 4" id="KW-0238">DNA-binding</keyword>
<evidence type="ECO:0000313" key="7">
    <source>
        <dbReference type="Proteomes" id="UP000886842"/>
    </source>
</evidence>
<dbReference type="InterPro" id="IPR036271">
    <property type="entry name" value="Tet_transcr_reg_TetR-rel_C_sf"/>
</dbReference>
<protein>
    <submittedName>
        <fullName evidence="6">TetR/AcrR family transcriptional regulator C-terminal ligand-binding domain-containing protein</fullName>
    </submittedName>
</protein>
<dbReference type="PROSITE" id="PS50977">
    <property type="entry name" value="HTH_TETR_2"/>
    <property type="match status" value="1"/>
</dbReference>
<dbReference type="InterPro" id="IPR023772">
    <property type="entry name" value="DNA-bd_HTH_TetR-type_CS"/>
</dbReference>
<accession>A0A9D1KNB0</accession>
<dbReference type="EMBL" id="DVLP01000383">
    <property type="protein sequence ID" value="HIT76515.1"/>
    <property type="molecule type" value="Genomic_DNA"/>
</dbReference>
<keyword evidence="3" id="KW-0804">Transcription</keyword>
<reference evidence="6" key="2">
    <citation type="journal article" date="2021" name="PeerJ">
        <title>Extensive microbial diversity within the chicken gut microbiome revealed by metagenomics and culture.</title>
        <authorList>
            <person name="Gilroy R."/>
            <person name="Ravi A."/>
            <person name="Getino M."/>
            <person name="Pursley I."/>
            <person name="Horton D.L."/>
            <person name="Alikhan N.F."/>
            <person name="Baker D."/>
            <person name="Gharbi K."/>
            <person name="Hall N."/>
            <person name="Watson M."/>
            <person name="Adriaenssens E.M."/>
            <person name="Foster-Nyarko E."/>
            <person name="Jarju S."/>
            <person name="Secka A."/>
            <person name="Antonio M."/>
            <person name="Oren A."/>
            <person name="Chaudhuri R.R."/>
            <person name="La Ragione R."/>
            <person name="Hildebrand F."/>
            <person name="Pallen M.J."/>
        </authorList>
    </citation>
    <scope>NUCLEOTIDE SEQUENCE</scope>
    <source>
        <strain evidence="6">ChiGjej1B1-24693</strain>
    </source>
</reference>
<dbReference type="Pfam" id="PF16859">
    <property type="entry name" value="TetR_C_11"/>
    <property type="match status" value="1"/>
</dbReference>
<evidence type="ECO:0000256" key="2">
    <source>
        <dbReference type="ARBA" id="ARBA00023125"/>
    </source>
</evidence>